<protein>
    <submittedName>
        <fullName evidence="2">Uncharacterized protein</fullName>
    </submittedName>
</protein>
<evidence type="ECO:0000313" key="3">
    <source>
        <dbReference type="Proteomes" id="UP000316726"/>
    </source>
</evidence>
<accession>A0A5B8MCP9</accession>
<evidence type="ECO:0000313" key="2">
    <source>
        <dbReference type="EMBL" id="QDZ18179.1"/>
    </source>
</evidence>
<dbReference type="EMBL" id="CP031034">
    <property type="protein sequence ID" value="QDZ18179.1"/>
    <property type="molecule type" value="Genomic_DNA"/>
</dbReference>
<feature type="compositionally biased region" description="Acidic residues" evidence="1">
    <location>
        <begin position="85"/>
        <end position="97"/>
    </location>
</feature>
<dbReference type="AlphaFoldDB" id="A0A5B8MCP9"/>
<reference evidence="2 3" key="1">
    <citation type="submission" date="2018-07" db="EMBL/GenBank/DDBJ databases">
        <title>The complete nuclear genome of the prasinophyte Chloropicon primus (CCMP1205).</title>
        <authorList>
            <person name="Pombert J.-F."/>
            <person name="Otis C."/>
            <person name="Turmel M."/>
            <person name="Lemieux C."/>
        </authorList>
    </citation>
    <scope>NUCLEOTIDE SEQUENCE [LARGE SCALE GENOMIC DNA]</scope>
    <source>
        <strain evidence="2 3">CCMP1205</strain>
    </source>
</reference>
<organism evidence="2 3">
    <name type="scientific">Chloropicon primus</name>
    <dbReference type="NCBI Taxonomy" id="1764295"/>
    <lineage>
        <taxon>Eukaryota</taxon>
        <taxon>Viridiplantae</taxon>
        <taxon>Chlorophyta</taxon>
        <taxon>Chloropicophyceae</taxon>
        <taxon>Chloropicales</taxon>
        <taxon>Chloropicaceae</taxon>
        <taxon>Chloropicon</taxon>
    </lineage>
</organism>
<name>A0A5B8MCP9_9CHLO</name>
<dbReference type="Proteomes" id="UP000316726">
    <property type="component" value="Chromosome 1"/>
</dbReference>
<feature type="region of interest" description="Disordered" evidence="1">
    <location>
        <begin position="69"/>
        <end position="145"/>
    </location>
</feature>
<keyword evidence="3" id="KW-1185">Reference proteome</keyword>
<evidence type="ECO:0000256" key="1">
    <source>
        <dbReference type="SAM" id="MobiDB-lite"/>
    </source>
</evidence>
<gene>
    <name evidence="2" type="ORF">A3770_01p06970</name>
</gene>
<sequence length="164" mass="18377">MEDGMEKLSLNSHAMSEGDLRILEQTLIKKVKAEEYEEAMKVANKIMAAGRGNVMTIEIHKLLQEKIKLDNDESSSEYSSSSDDSSSEEDGDSDEEKSDSTGSSASEEELDESETLWGKMDKSKPKEEVGRPKQTSTMSKEERQALKSKLMSELTELKQQSPYK</sequence>
<proteinExistence type="predicted"/>
<feature type="compositionally biased region" description="Basic and acidic residues" evidence="1">
    <location>
        <begin position="119"/>
        <end position="131"/>
    </location>
</feature>